<evidence type="ECO:0000313" key="1">
    <source>
        <dbReference type="EMBL" id="PRB85737.1"/>
    </source>
</evidence>
<evidence type="ECO:0000313" key="3">
    <source>
        <dbReference type="Proteomes" id="UP000238325"/>
    </source>
</evidence>
<reference evidence="3 4" key="1">
    <citation type="submission" date="2017-09" db="EMBL/GenBank/DDBJ databases">
        <title>Genomic, metabolic, and phenotypic characteristics of bacterial isolates from the natural microbiome of the model nematode Caenorhabditis elegans.</title>
        <authorList>
            <person name="Zimmermann J."/>
            <person name="Obeng N."/>
            <person name="Yang W."/>
            <person name="Obeng O."/>
            <person name="Kissoyan K."/>
            <person name="Pees B."/>
            <person name="Dirksen P."/>
            <person name="Hoppner M."/>
            <person name="Franke A."/>
            <person name="Rosenstiel P."/>
            <person name="Leippe M."/>
            <person name="Dierking K."/>
            <person name="Kaleta C."/>
            <person name="Schulenburg H."/>
        </authorList>
    </citation>
    <scope>NUCLEOTIDE SEQUENCE [LARGE SCALE GENOMIC DNA]</scope>
    <source>
        <strain evidence="1 4">MYb25</strain>
        <strain evidence="2 3">MYb44</strain>
    </source>
</reference>
<comment type="caution">
    <text evidence="1">The sequence shown here is derived from an EMBL/GenBank/DDBJ whole genome shotgun (WGS) entry which is preliminary data.</text>
</comment>
<dbReference type="InterPro" id="IPR010921">
    <property type="entry name" value="Trp_repressor/repl_initiator"/>
</dbReference>
<protein>
    <submittedName>
        <fullName evidence="1">Transposase</fullName>
    </submittedName>
</protein>
<evidence type="ECO:0000313" key="4">
    <source>
        <dbReference type="Proteomes" id="UP000238534"/>
    </source>
</evidence>
<dbReference type="OrthoDB" id="1260127at2"/>
<dbReference type="EMBL" id="PCPH01000002">
    <property type="protein sequence ID" value="PRB90539.1"/>
    <property type="molecule type" value="Genomic_DNA"/>
</dbReference>
<gene>
    <name evidence="1" type="ORF">CQ022_05645</name>
    <name evidence="2" type="ORF">CQ033_07340</name>
</gene>
<organism evidence="1 4">
    <name type="scientific">Chryseobacterium culicis</name>
    <dbReference type="NCBI Taxonomy" id="680127"/>
    <lineage>
        <taxon>Bacteria</taxon>
        <taxon>Pseudomonadati</taxon>
        <taxon>Bacteroidota</taxon>
        <taxon>Flavobacteriia</taxon>
        <taxon>Flavobacteriales</taxon>
        <taxon>Weeksellaceae</taxon>
        <taxon>Chryseobacterium group</taxon>
        <taxon>Chryseobacterium</taxon>
    </lineage>
</organism>
<dbReference type="RefSeq" id="WP_105681955.1">
    <property type="nucleotide sequence ID" value="NZ_JBBGZD010000001.1"/>
</dbReference>
<dbReference type="Proteomes" id="UP000238534">
    <property type="component" value="Unassembled WGS sequence"/>
</dbReference>
<proteinExistence type="predicted"/>
<sequence>MDKQVQTINTGPNYKRIYHDFIESKCPDKREYVKKYLSKDTMSLSDVLKINNIIFLDGLSESQKFKSYDKQAIFEMLDYQKEHQLNNSQLAKHFKLSRNTVTKWKRMFLV</sequence>
<dbReference type="Proteomes" id="UP000238325">
    <property type="component" value="Unassembled WGS sequence"/>
</dbReference>
<dbReference type="GO" id="GO:0043565">
    <property type="term" value="F:sequence-specific DNA binding"/>
    <property type="evidence" value="ECO:0007669"/>
    <property type="project" value="InterPro"/>
</dbReference>
<dbReference type="AlphaFoldDB" id="A0A2S9CYY7"/>
<evidence type="ECO:0000313" key="2">
    <source>
        <dbReference type="EMBL" id="PRB90539.1"/>
    </source>
</evidence>
<dbReference type="SUPFAM" id="SSF48295">
    <property type="entry name" value="TrpR-like"/>
    <property type="match status" value="1"/>
</dbReference>
<name>A0A2S9CYY7_CHRCI</name>
<accession>A0A2S9CYY7</accession>
<dbReference type="EMBL" id="PCPP01000001">
    <property type="protein sequence ID" value="PRB85737.1"/>
    <property type="molecule type" value="Genomic_DNA"/>
</dbReference>
<keyword evidence="3" id="KW-1185">Reference proteome</keyword>